<sequence length="282" mass="31759">MDFTAVLAQIKPKLGCVADNLALIEERIEQAKAAKADLVIFPELALTGYFLKDLVPEVARRLDSPEIARLLELSRGISIAVGFVEATDDYRFFNSALYLEDGVIKHLHRKVYLPTYGLFDEQRYLARGERFRAFDTKFGRMGLLICEDMWHLSSSYILAMDGAATLLCLSSSPGRGVEGESLASAASWQKLTATTALFLNCRVLYCNRVGYEDGVNFWGGSEYIAPSGESIIRARLLEEDSVSARLEEGALRRERIFSPMLRDENLFVTLQELRRIERERGL</sequence>
<dbReference type="Pfam" id="PF00795">
    <property type="entry name" value="CN_hydrolase"/>
    <property type="match status" value="1"/>
</dbReference>
<dbReference type="GO" id="GO:0050126">
    <property type="term" value="F:N-carbamoylputrescine amidase activity"/>
    <property type="evidence" value="ECO:0007669"/>
    <property type="project" value="TreeGrafter"/>
</dbReference>
<dbReference type="AlphaFoldDB" id="A0A5A9X7J8"/>
<proteinExistence type="predicted"/>
<dbReference type="CDD" id="cd07586">
    <property type="entry name" value="nitrilase_8"/>
    <property type="match status" value="1"/>
</dbReference>
<dbReference type="PANTHER" id="PTHR43674:SF2">
    <property type="entry name" value="BETA-UREIDOPROPIONASE"/>
    <property type="match status" value="1"/>
</dbReference>
<evidence type="ECO:0000313" key="3">
    <source>
        <dbReference type="EMBL" id="KAA0888169.1"/>
    </source>
</evidence>
<dbReference type="GO" id="GO:0033388">
    <property type="term" value="P:putrescine biosynthetic process from arginine"/>
    <property type="evidence" value="ECO:0007669"/>
    <property type="project" value="TreeGrafter"/>
</dbReference>
<organism evidence="3 4">
    <name type="scientific">Oryzomonas rubra</name>
    <dbReference type="NCBI Taxonomy" id="2509454"/>
    <lineage>
        <taxon>Bacteria</taxon>
        <taxon>Pseudomonadati</taxon>
        <taxon>Thermodesulfobacteriota</taxon>
        <taxon>Desulfuromonadia</taxon>
        <taxon>Geobacterales</taxon>
        <taxon>Geobacteraceae</taxon>
        <taxon>Oryzomonas</taxon>
    </lineage>
</organism>
<evidence type="ECO:0000313" key="4">
    <source>
        <dbReference type="Proteomes" id="UP000324298"/>
    </source>
</evidence>
<dbReference type="InterPro" id="IPR050345">
    <property type="entry name" value="Aliph_Amidase/BUP"/>
</dbReference>
<gene>
    <name evidence="3" type="ORF">ET418_17420</name>
</gene>
<dbReference type="Proteomes" id="UP000324298">
    <property type="component" value="Unassembled WGS sequence"/>
</dbReference>
<keyword evidence="1 3" id="KW-0378">Hydrolase</keyword>
<dbReference type="InterPro" id="IPR003010">
    <property type="entry name" value="C-N_Hydrolase"/>
</dbReference>
<dbReference type="PANTHER" id="PTHR43674">
    <property type="entry name" value="NITRILASE C965.09-RELATED"/>
    <property type="match status" value="1"/>
</dbReference>
<keyword evidence="4" id="KW-1185">Reference proteome</keyword>
<evidence type="ECO:0000256" key="1">
    <source>
        <dbReference type="ARBA" id="ARBA00022801"/>
    </source>
</evidence>
<dbReference type="InterPro" id="IPR036526">
    <property type="entry name" value="C-N_Hydrolase_sf"/>
</dbReference>
<dbReference type="Gene3D" id="3.60.110.10">
    <property type="entry name" value="Carbon-nitrogen hydrolase"/>
    <property type="match status" value="1"/>
</dbReference>
<dbReference type="PROSITE" id="PS50263">
    <property type="entry name" value="CN_HYDROLASE"/>
    <property type="match status" value="1"/>
</dbReference>
<name>A0A5A9X7J8_9BACT</name>
<evidence type="ECO:0000259" key="2">
    <source>
        <dbReference type="PROSITE" id="PS50263"/>
    </source>
</evidence>
<dbReference type="EMBL" id="SRSD01000012">
    <property type="protein sequence ID" value="KAA0888169.1"/>
    <property type="molecule type" value="Genomic_DNA"/>
</dbReference>
<comment type="caution">
    <text evidence="3">The sequence shown here is derived from an EMBL/GenBank/DDBJ whole genome shotgun (WGS) entry which is preliminary data.</text>
</comment>
<dbReference type="SUPFAM" id="SSF56317">
    <property type="entry name" value="Carbon-nitrogen hydrolase"/>
    <property type="match status" value="1"/>
</dbReference>
<protein>
    <submittedName>
        <fullName evidence="3">Carbon-nitrogen hydrolase</fullName>
    </submittedName>
</protein>
<dbReference type="RefSeq" id="WP_149309810.1">
    <property type="nucleotide sequence ID" value="NZ_SRSD01000012.1"/>
</dbReference>
<feature type="domain" description="CN hydrolase" evidence="2">
    <location>
        <begin position="3"/>
        <end position="253"/>
    </location>
</feature>
<accession>A0A5A9X7J8</accession>
<dbReference type="OrthoDB" id="9799210at2"/>
<reference evidence="3 4" key="1">
    <citation type="submission" date="2019-04" db="EMBL/GenBank/DDBJ databases">
        <title>Geobacter ruber sp. nov., ferric-reducing bacteria isolated from paddy soil.</title>
        <authorList>
            <person name="Xu Z."/>
            <person name="Masuda Y."/>
            <person name="Itoh H."/>
            <person name="Senoo K."/>
        </authorList>
    </citation>
    <scope>NUCLEOTIDE SEQUENCE [LARGE SCALE GENOMIC DNA]</scope>
    <source>
        <strain evidence="3 4">Red88</strain>
    </source>
</reference>